<keyword evidence="3" id="KW-1185">Reference proteome</keyword>
<dbReference type="EMBL" id="JAUCMV010000002">
    <property type="protein sequence ID" value="KAK0416897.1"/>
    <property type="molecule type" value="Genomic_DNA"/>
</dbReference>
<reference evidence="2" key="1">
    <citation type="submission" date="2023-06" db="EMBL/GenBank/DDBJ databases">
        <title>Genomic analysis of the entomopathogenic nematode Steinernema hermaphroditum.</title>
        <authorList>
            <person name="Schwarz E.M."/>
            <person name="Heppert J.K."/>
            <person name="Baniya A."/>
            <person name="Schwartz H.T."/>
            <person name="Tan C.-H."/>
            <person name="Antoshechkin I."/>
            <person name="Sternberg P.W."/>
            <person name="Goodrich-Blair H."/>
            <person name="Dillman A.R."/>
        </authorList>
    </citation>
    <scope>NUCLEOTIDE SEQUENCE</scope>
    <source>
        <strain evidence="2">PS9179</strain>
        <tissue evidence="2">Whole animal</tissue>
    </source>
</reference>
<dbReference type="Proteomes" id="UP001175271">
    <property type="component" value="Unassembled WGS sequence"/>
</dbReference>
<name>A0AA39M111_9BILA</name>
<organism evidence="2 3">
    <name type="scientific">Steinernema hermaphroditum</name>
    <dbReference type="NCBI Taxonomy" id="289476"/>
    <lineage>
        <taxon>Eukaryota</taxon>
        <taxon>Metazoa</taxon>
        <taxon>Ecdysozoa</taxon>
        <taxon>Nematoda</taxon>
        <taxon>Chromadorea</taxon>
        <taxon>Rhabditida</taxon>
        <taxon>Tylenchina</taxon>
        <taxon>Panagrolaimomorpha</taxon>
        <taxon>Strongyloidoidea</taxon>
        <taxon>Steinernematidae</taxon>
        <taxon>Steinernema</taxon>
    </lineage>
</organism>
<accession>A0AA39M111</accession>
<evidence type="ECO:0000313" key="2">
    <source>
        <dbReference type="EMBL" id="KAK0416897.1"/>
    </source>
</evidence>
<comment type="caution">
    <text evidence="2">The sequence shown here is derived from an EMBL/GenBank/DDBJ whole genome shotgun (WGS) entry which is preliminary data.</text>
</comment>
<feature type="region of interest" description="Disordered" evidence="1">
    <location>
        <begin position="376"/>
        <end position="409"/>
    </location>
</feature>
<protein>
    <submittedName>
        <fullName evidence="2">Uncharacterized protein</fullName>
    </submittedName>
</protein>
<proteinExistence type="predicted"/>
<evidence type="ECO:0000256" key="1">
    <source>
        <dbReference type="SAM" id="MobiDB-lite"/>
    </source>
</evidence>
<dbReference type="AlphaFoldDB" id="A0AA39M111"/>
<sequence>MRRFIDEVFDNFQIEVIHYLKSHQGKFEVIDGNTRCKIFMDIFAFLEEKRDLPKTFRRITQTDYTEHIEWIEETFNNNSNVAFRADFDNAMGSCSTLAKLKVICIPEDFDTKHEMKVVKLIPSHISSRSSGVTFLEAVMIVREMLLSVIFPNSKPESRHTQMSKMGKFTTFHVMALLGFEHDYISKMGNAVRFLLLLSKADFEYLLKIFDSMIHTPLDLVGRVRFAVKGDAEIFYDWTENATIWKNAKEYVLDPMINGYQWSLYRSFQEIQLMYRFPRKDDGPFYIRMYRTSISELLRKQKKGKLLPEDSQRLLPSFYITGYQATELERAQLTSIYNFDLTDVVSKLQRMIDGDFRTQIRTETPLPIDARSALLVESGPSTSTGCPPKRRSDSIGVSKESVDEDHQKKR</sequence>
<gene>
    <name evidence="2" type="ORF">QR680_012739</name>
</gene>
<feature type="compositionally biased region" description="Basic and acidic residues" evidence="1">
    <location>
        <begin position="399"/>
        <end position="409"/>
    </location>
</feature>
<evidence type="ECO:0000313" key="3">
    <source>
        <dbReference type="Proteomes" id="UP001175271"/>
    </source>
</evidence>